<reference evidence="1" key="1">
    <citation type="submission" date="2014-11" db="EMBL/GenBank/DDBJ databases">
        <authorList>
            <person name="Amaro Gonzalez C."/>
        </authorList>
    </citation>
    <scope>NUCLEOTIDE SEQUENCE</scope>
</reference>
<sequence length="28" mass="3181">MRDKQEFHCVNAENHSVFTITCSAVKKG</sequence>
<dbReference type="AlphaFoldDB" id="A0A0E9UCB2"/>
<accession>A0A0E9UCB2</accession>
<protein>
    <submittedName>
        <fullName evidence="1">Uncharacterized protein</fullName>
    </submittedName>
</protein>
<reference evidence="1" key="2">
    <citation type="journal article" date="2015" name="Fish Shellfish Immunol.">
        <title>Early steps in the European eel (Anguilla anguilla)-Vibrio vulnificus interaction in the gills: Role of the RtxA13 toxin.</title>
        <authorList>
            <person name="Callol A."/>
            <person name="Pajuelo D."/>
            <person name="Ebbesson L."/>
            <person name="Teles M."/>
            <person name="MacKenzie S."/>
            <person name="Amaro C."/>
        </authorList>
    </citation>
    <scope>NUCLEOTIDE SEQUENCE</scope>
</reference>
<dbReference type="EMBL" id="GBXM01045063">
    <property type="protein sequence ID" value="JAH63514.1"/>
    <property type="molecule type" value="Transcribed_RNA"/>
</dbReference>
<organism evidence="1">
    <name type="scientific">Anguilla anguilla</name>
    <name type="common">European freshwater eel</name>
    <name type="synonym">Muraena anguilla</name>
    <dbReference type="NCBI Taxonomy" id="7936"/>
    <lineage>
        <taxon>Eukaryota</taxon>
        <taxon>Metazoa</taxon>
        <taxon>Chordata</taxon>
        <taxon>Craniata</taxon>
        <taxon>Vertebrata</taxon>
        <taxon>Euteleostomi</taxon>
        <taxon>Actinopterygii</taxon>
        <taxon>Neopterygii</taxon>
        <taxon>Teleostei</taxon>
        <taxon>Anguilliformes</taxon>
        <taxon>Anguillidae</taxon>
        <taxon>Anguilla</taxon>
    </lineage>
</organism>
<name>A0A0E9UCB2_ANGAN</name>
<proteinExistence type="predicted"/>
<evidence type="ECO:0000313" key="1">
    <source>
        <dbReference type="EMBL" id="JAH63514.1"/>
    </source>
</evidence>